<proteinExistence type="predicted"/>
<name>A0A516V1W6_9GAMM</name>
<organism evidence="1 2">
    <name type="scientific">Pseudoluteimonas lycopersici</name>
    <dbReference type="NCBI Taxonomy" id="1324796"/>
    <lineage>
        <taxon>Bacteria</taxon>
        <taxon>Pseudomonadati</taxon>
        <taxon>Pseudomonadota</taxon>
        <taxon>Gammaproteobacteria</taxon>
        <taxon>Lysobacterales</taxon>
        <taxon>Lysobacteraceae</taxon>
        <taxon>Pseudoluteimonas</taxon>
    </lineage>
</organism>
<dbReference type="RefSeq" id="WP_143878014.1">
    <property type="nucleotide sequence ID" value="NZ_BAABLZ010000002.1"/>
</dbReference>
<dbReference type="EMBL" id="CP041742">
    <property type="protein sequence ID" value="QDQ72498.1"/>
    <property type="molecule type" value="Genomic_DNA"/>
</dbReference>
<dbReference type="Proteomes" id="UP000315891">
    <property type="component" value="Chromosome"/>
</dbReference>
<reference evidence="1 2" key="1">
    <citation type="submission" date="2019-07" db="EMBL/GenBank/DDBJ databases">
        <title>Lysobacter weifangensis sp. nov., isolated from bensulfuron-methyl contaminated farmland soil.</title>
        <authorList>
            <person name="Zhao H."/>
        </authorList>
    </citation>
    <scope>NUCLEOTIDE SEQUENCE [LARGE SCALE GENOMIC DNA]</scope>
    <source>
        <strain evidence="1 2">CC-Bw-6</strain>
    </source>
</reference>
<gene>
    <name evidence="1" type="ORF">FNZ56_00655</name>
</gene>
<sequence>MVLLPGVLLLAACASQPALPIASGVYRFQQRFAEQPSMPGAELKATIDGRHIELVNIGDSTIFPKGVIEDGVLSWHARSRQWIIVSDPGDARAEDVGGCSGGPAVVDLVARIYWTC</sequence>
<keyword evidence="2" id="KW-1185">Reference proteome</keyword>
<evidence type="ECO:0000313" key="2">
    <source>
        <dbReference type="Proteomes" id="UP000315891"/>
    </source>
</evidence>
<dbReference type="OrthoDB" id="672868at2"/>
<protein>
    <submittedName>
        <fullName evidence="1">Uncharacterized protein</fullName>
    </submittedName>
</protein>
<accession>A0A516V1W6</accession>
<dbReference type="AlphaFoldDB" id="A0A516V1W6"/>
<evidence type="ECO:0000313" key="1">
    <source>
        <dbReference type="EMBL" id="QDQ72498.1"/>
    </source>
</evidence>